<dbReference type="GO" id="GO:0004792">
    <property type="term" value="F:thiosulfate-cyanide sulfurtransferase activity"/>
    <property type="evidence" value="ECO:0007669"/>
    <property type="project" value="TreeGrafter"/>
</dbReference>
<dbReference type="Pfam" id="PF00899">
    <property type="entry name" value="ThiF"/>
    <property type="match status" value="1"/>
</dbReference>
<evidence type="ECO:0000259" key="1">
    <source>
        <dbReference type="Pfam" id="PF00899"/>
    </source>
</evidence>
<protein>
    <submittedName>
        <fullName evidence="2">UBA/THIF-type NAD/FAD binding protein</fullName>
        <ecNumber evidence="2">2.7.7.80</ecNumber>
    </submittedName>
</protein>
<dbReference type="SUPFAM" id="SSF69572">
    <property type="entry name" value="Activating enzymes of the ubiquitin-like proteins"/>
    <property type="match status" value="1"/>
</dbReference>
<dbReference type="Gene3D" id="3.40.50.720">
    <property type="entry name" value="NAD(P)-binding Rossmann-like Domain"/>
    <property type="match status" value="1"/>
</dbReference>
<dbReference type="GO" id="GO:0008641">
    <property type="term" value="F:ubiquitin-like modifier activating enzyme activity"/>
    <property type="evidence" value="ECO:0007669"/>
    <property type="project" value="InterPro"/>
</dbReference>
<dbReference type="PANTHER" id="PTHR10953:SF102">
    <property type="entry name" value="ADENYLYLTRANSFERASE AND SULFURTRANSFERASE MOCS3"/>
    <property type="match status" value="1"/>
</dbReference>
<dbReference type="GO" id="GO:0061605">
    <property type="term" value="F:molybdopterin-synthase adenylyltransferase activity"/>
    <property type="evidence" value="ECO:0007669"/>
    <property type="project" value="UniProtKB-EC"/>
</dbReference>
<evidence type="ECO:0000313" key="3">
    <source>
        <dbReference type="Proteomes" id="UP000339049"/>
    </source>
</evidence>
<dbReference type="InterPro" id="IPR035985">
    <property type="entry name" value="Ubiquitin-activating_enz"/>
</dbReference>
<feature type="domain" description="THIF-type NAD/FAD binding fold" evidence="1">
    <location>
        <begin position="103"/>
        <end position="191"/>
    </location>
</feature>
<sequence length="193" mass="22071">MQKYTLTDTLLIFLDENNNLFIQLPNEENLVLEDVEMSSKLLELFINPISKTEVTERMYDMKYDLEDSIDGIISLLLDSNVIKPYYEFSEFKGLLSDHDRIKYDRQIAHFSSQKHNDQMSAINYQKKIIDSKVLIIGVGGIGSYLSSGLAAIGVGNLTLVDFDNIELSNTSRQILYQEEDLGKEKLVVAKENY</sequence>
<accession>A0AAE9R4G8</accession>
<dbReference type="AlphaFoldDB" id="A0AAE9R4G8"/>
<dbReference type="EMBL" id="CABEIY010000007">
    <property type="protein sequence ID" value="VTT25837.1"/>
    <property type="molecule type" value="Genomic_DNA"/>
</dbReference>
<organism evidence="2 3">
    <name type="scientific">Streptococcus dysgalactiae subsp. equisimilis</name>
    <name type="common">Streptococcus equisimilis</name>
    <dbReference type="NCBI Taxonomy" id="119602"/>
    <lineage>
        <taxon>Bacteria</taxon>
        <taxon>Bacillati</taxon>
        <taxon>Bacillota</taxon>
        <taxon>Bacilli</taxon>
        <taxon>Lactobacillales</taxon>
        <taxon>Streptococcaceae</taxon>
        <taxon>Streptococcus</taxon>
    </lineage>
</organism>
<evidence type="ECO:0000313" key="2">
    <source>
        <dbReference type="EMBL" id="VTT25837.1"/>
    </source>
</evidence>
<dbReference type="EC" id="2.7.7.80" evidence="2"/>
<dbReference type="Proteomes" id="UP000339049">
    <property type="component" value="Unassembled WGS sequence"/>
</dbReference>
<dbReference type="InterPro" id="IPR000594">
    <property type="entry name" value="ThiF_NAD_FAD-bd"/>
</dbReference>
<dbReference type="PANTHER" id="PTHR10953">
    <property type="entry name" value="UBIQUITIN-ACTIVATING ENZYME E1"/>
    <property type="match status" value="1"/>
</dbReference>
<reference evidence="2 3" key="1">
    <citation type="submission" date="2019-05" db="EMBL/GenBank/DDBJ databases">
        <authorList>
            <consortium name="Pathogen Informatics"/>
        </authorList>
    </citation>
    <scope>NUCLEOTIDE SEQUENCE [LARGE SCALE GENOMIC DNA]</scope>
    <source>
        <strain evidence="2 3">NCTC11557</strain>
    </source>
</reference>
<gene>
    <name evidence="2" type="primary">moeB</name>
    <name evidence="2" type="ORF">NCTC11557_01769</name>
</gene>
<dbReference type="GO" id="GO:0005737">
    <property type="term" value="C:cytoplasm"/>
    <property type="evidence" value="ECO:0007669"/>
    <property type="project" value="TreeGrafter"/>
</dbReference>
<comment type="caution">
    <text evidence="2">The sequence shown here is derived from an EMBL/GenBank/DDBJ whole genome shotgun (WGS) entry which is preliminary data.</text>
</comment>
<proteinExistence type="predicted"/>
<name>A0AAE9R4G8_STREQ</name>
<keyword evidence="2" id="KW-0548">Nucleotidyltransferase</keyword>
<keyword evidence="2" id="KW-0808">Transferase</keyword>
<dbReference type="InterPro" id="IPR045886">
    <property type="entry name" value="ThiF/MoeB/HesA"/>
</dbReference>